<evidence type="ECO:0000313" key="8">
    <source>
        <dbReference type="EMBL" id="VFR57741.1"/>
    </source>
</evidence>
<evidence type="ECO:0000313" key="6">
    <source>
        <dbReference type="EMBL" id="VFR17441.1"/>
    </source>
</evidence>
<reference evidence="6" key="1">
    <citation type="submission" date="2019-03" db="EMBL/GenBank/DDBJ databases">
        <authorList>
            <person name="Danneels B."/>
        </authorList>
    </citation>
    <scope>NUCLEOTIDE SEQUENCE</scope>
</reference>
<comment type="similarity">
    <text evidence="1">Belongs to the LysR transcriptional regulatory family.</text>
</comment>
<evidence type="ECO:0000256" key="3">
    <source>
        <dbReference type="ARBA" id="ARBA00023125"/>
    </source>
</evidence>
<dbReference type="InterPro" id="IPR036390">
    <property type="entry name" value="WH_DNA-bd_sf"/>
</dbReference>
<dbReference type="SUPFAM" id="SSF46785">
    <property type="entry name" value="Winged helix' DNA-binding domain"/>
    <property type="match status" value="1"/>
</dbReference>
<accession>A0A484NXA1</accession>
<dbReference type="SUPFAM" id="SSF53850">
    <property type="entry name" value="Periplasmic binding protein-like II"/>
    <property type="match status" value="1"/>
</dbReference>
<dbReference type="EMBL" id="CAADHY010000009">
    <property type="protein sequence ID" value="VFR17441.1"/>
    <property type="molecule type" value="Genomic_DNA"/>
</dbReference>
<sequence length="313" mass="34569">MSLPALRVIADRLPPVTHINLRLLQTFMLVAETLSFREAAERTRRSQSAVSIQIKQLEEQLGLKLLYRTTRTVRLTDEGAELYKGTRRAMDEVQLGLRRIRESTDIRRGNVSLGCSPSAAASLLPRVLAVFETDYPDVQVHLRELHSHDLFQAVRAGEVDFGIGPRVAGVGEDIAFEVMFSDPFIALVHRSLAPGNRNHITLAELGAMPVLMQDTSSVTRGQLEEALRRAGVRLNGKYDCMQAQTLVAMAEAGLGAAVVPRSILRSLHAPSTRALRIAGTRLVRDISLVTLRGKPLSPTAERLAQRVREFSEP</sequence>
<protein>
    <submittedName>
        <fullName evidence="6">LysR family transcriptional regulator YbhD</fullName>
    </submittedName>
</protein>
<dbReference type="InterPro" id="IPR036388">
    <property type="entry name" value="WH-like_DNA-bd_sf"/>
</dbReference>
<evidence type="ECO:0000256" key="1">
    <source>
        <dbReference type="ARBA" id="ARBA00009437"/>
    </source>
</evidence>
<proteinExistence type="inferred from homology"/>
<dbReference type="FunFam" id="1.10.10.10:FF:000001">
    <property type="entry name" value="LysR family transcriptional regulator"/>
    <property type="match status" value="1"/>
</dbReference>
<gene>
    <name evidence="6" type="ORF">AMP9_0299</name>
    <name evidence="7" type="ORF">ANT2_0297</name>
    <name evidence="8" type="ORF">ANT3_0298</name>
</gene>
<dbReference type="EMBL" id="CAADID010000001">
    <property type="protein sequence ID" value="VFR57741.1"/>
    <property type="molecule type" value="Genomic_DNA"/>
</dbReference>
<dbReference type="AlphaFoldDB" id="A0A484NXA1"/>
<dbReference type="GO" id="GO:0003700">
    <property type="term" value="F:DNA-binding transcription factor activity"/>
    <property type="evidence" value="ECO:0007669"/>
    <property type="project" value="InterPro"/>
</dbReference>
<evidence type="ECO:0000313" key="7">
    <source>
        <dbReference type="EMBL" id="VFR51037.1"/>
    </source>
</evidence>
<keyword evidence="2" id="KW-0805">Transcription regulation</keyword>
<dbReference type="GO" id="GO:0005829">
    <property type="term" value="C:cytosol"/>
    <property type="evidence" value="ECO:0007669"/>
    <property type="project" value="TreeGrafter"/>
</dbReference>
<dbReference type="InterPro" id="IPR050950">
    <property type="entry name" value="HTH-type_LysR_regulators"/>
</dbReference>
<dbReference type="EMBL" id="CAADIG010000031">
    <property type="protein sequence ID" value="VFR51037.1"/>
    <property type="molecule type" value="Genomic_DNA"/>
</dbReference>
<evidence type="ECO:0000256" key="4">
    <source>
        <dbReference type="ARBA" id="ARBA00023163"/>
    </source>
</evidence>
<feature type="domain" description="HTH lysR-type" evidence="5">
    <location>
        <begin position="19"/>
        <end position="76"/>
    </location>
</feature>
<name>A0A484NXA1_9ZZZZ</name>
<dbReference type="PROSITE" id="PS50931">
    <property type="entry name" value="HTH_LYSR"/>
    <property type="match status" value="1"/>
</dbReference>
<dbReference type="PRINTS" id="PR00039">
    <property type="entry name" value="HTHLYSR"/>
</dbReference>
<evidence type="ECO:0000259" key="5">
    <source>
        <dbReference type="PROSITE" id="PS50931"/>
    </source>
</evidence>
<keyword evidence="3" id="KW-0238">DNA-binding</keyword>
<dbReference type="Pfam" id="PF00126">
    <property type="entry name" value="HTH_1"/>
    <property type="match status" value="1"/>
</dbReference>
<dbReference type="GO" id="GO:0003677">
    <property type="term" value="F:DNA binding"/>
    <property type="evidence" value="ECO:0007669"/>
    <property type="project" value="UniProtKB-KW"/>
</dbReference>
<evidence type="ECO:0000256" key="2">
    <source>
        <dbReference type="ARBA" id="ARBA00023015"/>
    </source>
</evidence>
<dbReference type="PANTHER" id="PTHR30419">
    <property type="entry name" value="HTH-TYPE TRANSCRIPTIONAL REGULATOR YBHD"/>
    <property type="match status" value="1"/>
</dbReference>
<dbReference type="InterPro" id="IPR005119">
    <property type="entry name" value="LysR_subst-bd"/>
</dbReference>
<dbReference type="PANTHER" id="PTHR30419:SF8">
    <property type="entry name" value="NITROGEN ASSIMILATION TRANSCRIPTIONAL ACTIVATOR-RELATED"/>
    <property type="match status" value="1"/>
</dbReference>
<dbReference type="CDD" id="cd08440">
    <property type="entry name" value="PBP2_LTTR_like_4"/>
    <property type="match status" value="1"/>
</dbReference>
<dbReference type="Gene3D" id="3.40.190.10">
    <property type="entry name" value="Periplasmic binding protein-like II"/>
    <property type="match status" value="2"/>
</dbReference>
<dbReference type="Pfam" id="PF03466">
    <property type="entry name" value="LysR_substrate"/>
    <property type="match status" value="1"/>
</dbReference>
<keyword evidence="4" id="KW-0804">Transcription</keyword>
<dbReference type="InterPro" id="IPR000847">
    <property type="entry name" value="LysR_HTH_N"/>
</dbReference>
<dbReference type="Gene3D" id="1.10.10.10">
    <property type="entry name" value="Winged helix-like DNA-binding domain superfamily/Winged helix DNA-binding domain"/>
    <property type="match status" value="1"/>
</dbReference>
<organism evidence="6">
    <name type="scientific">plant metagenome</name>
    <dbReference type="NCBI Taxonomy" id="1297885"/>
    <lineage>
        <taxon>unclassified sequences</taxon>
        <taxon>metagenomes</taxon>
        <taxon>organismal metagenomes</taxon>
    </lineage>
</organism>